<proteinExistence type="predicted"/>
<evidence type="ECO:0000256" key="1">
    <source>
        <dbReference type="SAM" id="MobiDB-lite"/>
    </source>
</evidence>
<sequence>MRAVLILMSATALLLCGCATIMTGMVTPSLEGAPLVLAYSGPEVIRDQARVATLVVPASYGVSVDGVPVRDRDGAFNPKLRVAPGSNTSVYLVDVLPGEHTLTVTYNALQPGDSNPELKSGARMGSATVTASYSGPSPFSWIRTSDTAHTLNPGDVYTVALKLMTITGEMDLYSMGESGRNRITASRKAAHFPDASQPADPSPR</sequence>
<dbReference type="RefSeq" id="WP_192534104.1">
    <property type="nucleotide sequence ID" value="NZ_JACZHT010000003.1"/>
</dbReference>
<dbReference type="AlphaFoldDB" id="A0A8J7CDK7"/>
<name>A0A8J7CDK7_9PROT</name>
<reference evidence="2" key="1">
    <citation type="submission" date="2020-10" db="EMBL/GenBank/DDBJ databases">
        <title>Genome sequence of the unusual species of purple photosynthetic bacteria, Phaeovibrio sulfidiphilus DSM 23193, type strain.</title>
        <authorList>
            <person name="Kyndt J.A."/>
            <person name="Meyer T.E."/>
        </authorList>
    </citation>
    <scope>NUCLEOTIDE SEQUENCE</scope>
    <source>
        <strain evidence="2">DSM 23193</strain>
    </source>
</reference>
<dbReference type="EMBL" id="JACZHT010000003">
    <property type="protein sequence ID" value="MBE1237099.1"/>
    <property type="molecule type" value="Genomic_DNA"/>
</dbReference>
<evidence type="ECO:0000313" key="2">
    <source>
        <dbReference type="EMBL" id="MBE1237099.1"/>
    </source>
</evidence>
<feature type="region of interest" description="Disordered" evidence="1">
    <location>
        <begin position="185"/>
        <end position="204"/>
    </location>
</feature>
<comment type="caution">
    <text evidence="2">The sequence shown here is derived from an EMBL/GenBank/DDBJ whole genome shotgun (WGS) entry which is preliminary data.</text>
</comment>
<keyword evidence="3" id="KW-1185">Reference proteome</keyword>
<accession>A0A8J7CDK7</accession>
<evidence type="ECO:0000313" key="3">
    <source>
        <dbReference type="Proteomes" id="UP000631034"/>
    </source>
</evidence>
<protein>
    <submittedName>
        <fullName evidence="2">Uncharacterized protein</fullName>
    </submittedName>
</protein>
<dbReference type="Proteomes" id="UP000631034">
    <property type="component" value="Unassembled WGS sequence"/>
</dbReference>
<gene>
    <name evidence="2" type="ORF">IHV25_05495</name>
</gene>
<organism evidence="2 3">
    <name type="scientific">Phaeovibrio sulfidiphilus</name>
    <dbReference type="NCBI Taxonomy" id="1220600"/>
    <lineage>
        <taxon>Bacteria</taxon>
        <taxon>Pseudomonadati</taxon>
        <taxon>Pseudomonadota</taxon>
        <taxon>Alphaproteobacteria</taxon>
        <taxon>Rhodospirillales</taxon>
        <taxon>Rhodospirillaceae</taxon>
        <taxon>Phaeovibrio</taxon>
    </lineage>
</organism>
<dbReference type="PROSITE" id="PS51257">
    <property type="entry name" value="PROKAR_LIPOPROTEIN"/>
    <property type="match status" value="1"/>
</dbReference>